<dbReference type="Pfam" id="PF07690">
    <property type="entry name" value="MFS_1"/>
    <property type="match status" value="1"/>
</dbReference>
<evidence type="ECO:0000313" key="10">
    <source>
        <dbReference type="Proteomes" id="UP000019132"/>
    </source>
</evidence>
<dbReference type="STRING" id="431595.K3X402"/>
<comment type="subcellular location">
    <subcellularLocation>
        <location evidence="1">Membrane</location>
        <topology evidence="1">Multi-pass membrane protein</topology>
    </subcellularLocation>
</comment>
<reference evidence="10" key="2">
    <citation type="submission" date="2010-04" db="EMBL/GenBank/DDBJ databases">
        <authorList>
            <person name="Buell R."/>
            <person name="Hamilton J."/>
            <person name="Hostetler J."/>
        </authorList>
    </citation>
    <scope>NUCLEOTIDE SEQUENCE [LARGE SCALE GENOMIC DNA]</scope>
    <source>
        <strain evidence="10">DAOM:BR144</strain>
    </source>
</reference>
<accession>K3X402</accession>
<feature type="transmembrane region" description="Helical" evidence="7">
    <location>
        <begin position="224"/>
        <end position="244"/>
    </location>
</feature>
<keyword evidence="5 7" id="KW-0472">Membrane</keyword>
<feature type="domain" description="Major facilitator superfamily (MFS) profile" evidence="8">
    <location>
        <begin position="58"/>
        <end position="508"/>
    </location>
</feature>
<dbReference type="EnsemblProtists" id="PYU1_T011951">
    <property type="protein sequence ID" value="PYU1_T011951"/>
    <property type="gene ID" value="PYU1_G011925"/>
</dbReference>
<keyword evidence="2" id="KW-0813">Transport</keyword>
<comment type="similarity">
    <text evidence="6">Belongs to the major facilitator superfamily. Spinster (TC 2.A.1.49) family.</text>
</comment>
<dbReference type="EMBL" id="GL376621">
    <property type="status" value="NOT_ANNOTATED_CDS"/>
    <property type="molecule type" value="Genomic_DNA"/>
</dbReference>
<dbReference type="eggNOG" id="KOG1330">
    <property type="taxonomic scope" value="Eukaryota"/>
</dbReference>
<dbReference type="Gene3D" id="1.20.1250.20">
    <property type="entry name" value="MFS general substrate transporter like domains"/>
    <property type="match status" value="1"/>
</dbReference>
<dbReference type="InterPro" id="IPR036259">
    <property type="entry name" value="MFS_trans_sf"/>
</dbReference>
<dbReference type="InterPro" id="IPR044770">
    <property type="entry name" value="MFS_spinster-like"/>
</dbReference>
<keyword evidence="4 7" id="KW-1133">Transmembrane helix</keyword>
<feature type="transmembrane region" description="Helical" evidence="7">
    <location>
        <begin position="294"/>
        <end position="317"/>
    </location>
</feature>
<feature type="transmembrane region" description="Helical" evidence="7">
    <location>
        <begin position="191"/>
        <end position="212"/>
    </location>
</feature>
<dbReference type="PANTHER" id="PTHR23505">
    <property type="entry name" value="SPINSTER"/>
    <property type="match status" value="1"/>
</dbReference>
<feature type="transmembrane region" description="Helical" evidence="7">
    <location>
        <begin position="359"/>
        <end position="383"/>
    </location>
</feature>
<keyword evidence="10" id="KW-1185">Reference proteome</keyword>
<dbReference type="InterPro" id="IPR011701">
    <property type="entry name" value="MFS"/>
</dbReference>
<evidence type="ECO:0000313" key="9">
    <source>
        <dbReference type="EnsemblProtists" id="PYU1_T011951"/>
    </source>
</evidence>
<dbReference type="Proteomes" id="UP000019132">
    <property type="component" value="Unassembled WGS sequence"/>
</dbReference>
<dbReference type="CDD" id="cd17328">
    <property type="entry name" value="MFS_spinster_like"/>
    <property type="match status" value="1"/>
</dbReference>
<evidence type="ECO:0000256" key="6">
    <source>
        <dbReference type="ARBA" id="ARBA00024338"/>
    </source>
</evidence>
<dbReference type="InParanoid" id="K3X402"/>
<dbReference type="VEuPathDB" id="FungiDB:PYU1_G011925"/>
<feature type="transmembrane region" description="Helical" evidence="7">
    <location>
        <begin position="323"/>
        <end position="347"/>
    </location>
</feature>
<evidence type="ECO:0000256" key="1">
    <source>
        <dbReference type="ARBA" id="ARBA00004141"/>
    </source>
</evidence>
<dbReference type="HOGENOM" id="CLU_001265_55_3_1"/>
<evidence type="ECO:0000256" key="2">
    <source>
        <dbReference type="ARBA" id="ARBA00022448"/>
    </source>
</evidence>
<feature type="transmembrane region" description="Helical" evidence="7">
    <location>
        <begin position="481"/>
        <end position="502"/>
    </location>
</feature>
<proteinExistence type="inferred from homology"/>
<feature type="transmembrane region" description="Helical" evidence="7">
    <location>
        <begin position="99"/>
        <end position="124"/>
    </location>
</feature>
<dbReference type="GO" id="GO:0016020">
    <property type="term" value="C:membrane"/>
    <property type="evidence" value="ECO:0007669"/>
    <property type="project" value="UniProtKB-SubCell"/>
</dbReference>
<dbReference type="GO" id="GO:0022857">
    <property type="term" value="F:transmembrane transporter activity"/>
    <property type="evidence" value="ECO:0007669"/>
    <property type="project" value="InterPro"/>
</dbReference>
<dbReference type="InterPro" id="IPR020846">
    <property type="entry name" value="MFS_dom"/>
</dbReference>
<feature type="transmembrane region" description="Helical" evidence="7">
    <location>
        <begin position="130"/>
        <end position="150"/>
    </location>
</feature>
<dbReference type="SUPFAM" id="SSF103473">
    <property type="entry name" value="MFS general substrate transporter"/>
    <property type="match status" value="1"/>
</dbReference>
<name>K3X402_GLOUD</name>
<evidence type="ECO:0000256" key="4">
    <source>
        <dbReference type="ARBA" id="ARBA00022989"/>
    </source>
</evidence>
<keyword evidence="3 7" id="KW-0812">Transmembrane</keyword>
<evidence type="ECO:0000256" key="5">
    <source>
        <dbReference type="ARBA" id="ARBA00023136"/>
    </source>
</evidence>
<dbReference type="PANTHER" id="PTHR23505:SF79">
    <property type="entry name" value="PROTEIN SPINSTER"/>
    <property type="match status" value="1"/>
</dbReference>
<dbReference type="OMA" id="YICAAGL"/>
<reference evidence="10" key="1">
    <citation type="journal article" date="2010" name="Genome Biol.">
        <title>Genome sequence of the necrotrophic plant pathogen Pythium ultimum reveals original pathogenicity mechanisms and effector repertoire.</title>
        <authorList>
            <person name="Levesque C.A."/>
            <person name="Brouwer H."/>
            <person name="Cano L."/>
            <person name="Hamilton J.P."/>
            <person name="Holt C."/>
            <person name="Huitema E."/>
            <person name="Raffaele S."/>
            <person name="Robideau G.P."/>
            <person name="Thines M."/>
            <person name="Win J."/>
            <person name="Zerillo M.M."/>
            <person name="Beakes G.W."/>
            <person name="Boore J.L."/>
            <person name="Busam D."/>
            <person name="Dumas B."/>
            <person name="Ferriera S."/>
            <person name="Fuerstenberg S.I."/>
            <person name="Gachon C.M."/>
            <person name="Gaulin E."/>
            <person name="Govers F."/>
            <person name="Grenville-Briggs L."/>
            <person name="Horner N."/>
            <person name="Hostetler J."/>
            <person name="Jiang R.H."/>
            <person name="Johnson J."/>
            <person name="Krajaejun T."/>
            <person name="Lin H."/>
            <person name="Meijer H.J."/>
            <person name="Moore B."/>
            <person name="Morris P."/>
            <person name="Phuntmart V."/>
            <person name="Puiu D."/>
            <person name="Shetty J."/>
            <person name="Stajich J.E."/>
            <person name="Tripathy S."/>
            <person name="Wawra S."/>
            <person name="van West P."/>
            <person name="Whitty B.R."/>
            <person name="Coutinho P.M."/>
            <person name="Henrissat B."/>
            <person name="Martin F."/>
            <person name="Thomas P.D."/>
            <person name="Tyler B.M."/>
            <person name="De Vries R.P."/>
            <person name="Kamoun S."/>
            <person name="Yandell M."/>
            <person name="Tisserat N."/>
            <person name="Buell C.R."/>
        </authorList>
    </citation>
    <scope>NUCLEOTIDE SEQUENCE</scope>
    <source>
        <strain evidence="10">DAOM:BR144</strain>
    </source>
</reference>
<dbReference type="AlphaFoldDB" id="K3X402"/>
<evidence type="ECO:0000256" key="7">
    <source>
        <dbReference type="SAM" id="Phobius"/>
    </source>
</evidence>
<sequence length="518" mass="56108">MAPPPATAGPRAPFIADSDARDTDLEKPLLASRVATAAPPRRRGVLKALFPELTSQGVIILLCLINLVNYLDRGIIPGAPEKFEHFISRTLHIDVTQQSLYLGILASAFIASYSVCTMVFGYLALTHRPFRTIAFGMSVWVLAVIVCGFAKYMESYYVLLFGRILSGVGEASFQCNATPFIDTHAPKEKRALYMGIFLASITVGTALGYVYGSSLAASSFGWSAAFFLEGALMVALILACLVCVPTELDVVPKDHSHQVDKKAGLESKSSRSFVAEWGAIFSDPTFALVVLGHAAYTFSLAALSVFSPVIFIGLGLFKTETQVSMVFGGIIVVTGTIGTPLGGIFVDRLLKRKAKDWRCYVSVASLFYFALIAETLALVMMLFTGVKYAFLGFLACCFLFLCALSPAETIAVMELFPASRRSMAIAANTLVIHALGDVPSPIILGWLKDTWAPRCGTVEIDGEAKLNPDCWKDRAGLRDVLLFAVLWLVWAVVLWGAALVVIKRIQRHKSSASTASRV</sequence>
<evidence type="ECO:0000259" key="8">
    <source>
        <dbReference type="PROSITE" id="PS50850"/>
    </source>
</evidence>
<organism evidence="9 10">
    <name type="scientific">Globisporangium ultimum (strain ATCC 200006 / CBS 805.95 / DAOM BR144)</name>
    <name type="common">Pythium ultimum</name>
    <dbReference type="NCBI Taxonomy" id="431595"/>
    <lineage>
        <taxon>Eukaryota</taxon>
        <taxon>Sar</taxon>
        <taxon>Stramenopiles</taxon>
        <taxon>Oomycota</taxon>
        <taxon>Peronosporomycetes</taxon>
        <taxon>Pythiales</taxon>
        <taxon>Pythiaceae</taxon>
        <taxon>Globisporangium</taxon>
    </lineage>
</organism>
<evidence type="ECO:0000256" key="3">
    <source>
        <dbReference type="ARBA" id="ARBA00022692"/>
    </source>
</evidence>
<feature type="transmembrane region" description="Helical" evidence="7">
    <location>
        <begin position="389"/>
        <end position="413"/>
    </location>
</feature>
<reference evidence="9" key="3">
    <citation type="submission" date="2015-02" db="UniProtKB">
        <authorList>
            <consortium name="EnsemblProtists"/>
        </authorList>
    </citation>
    <scope>IDENTIFICATION</scope>
    <source>
        <strain evidence="9">DAOM BR144</strain>
    </source>
</reference>
<dbReference type="PROSITE" id="PS50850">
    <property type="entry name" value="MFS"/>
    <property type="match status" value="1"/>
</dbReference>
<protein>
    <recommendedName>
        <fullName evidence="8">Major facilitator superfamily (MFS) profile domain-containing protein</fullName>
    </recommendedName>
</protein>